<gene>
    <name evidence="1" type="ORF">BOX24_11295</name>
</gene>
<dbReference type="EMBL" id="MPOJ01000029">
    <property type="protein sequence ID" value="OOH70077.1"/>
    <property type="molecule type" value="Genomic_DNA"/>
</dbReference>
<sequence>MPKTLFPDKGTANFQDGPEEDLFPPGICSLYPGKQFPVNHATSNFGGPTSLSGSMGCLASLSLFFCPRPVFSLFPDEPASGRASLFSFGSGRTTP</sequence>
<accession>A0A1V3STF3</accession>
<name>A0A1V3STF3_9BACT</name>
<dbReference type="Proteomes" id="UP000188586">
    <property type="component" value="Unassembled WGS sequence"/>
</dbReference>
<comment type="caution">
    <text evidence="1">The sequence shown here is derived from an EMBL/GenBank/DDBJ whole genome shotgun (WGS) entry which is preliminary data.</text>
</comment>
<protein>
    <submittedName>
        <fullName evidence="1">Uncharacterized protein</fullName>
    </submittedName>
</protein>
<organism evidence="1 2">
    <name type="scientific">Leptospirillum ferriphilum</name>
    <dbReference type="NCBI Taxonomy" id="178606"/>
    <lineage>
        <taxon>Bacteria</taxon>
        <taxon>Pseudomonadati</taxon>
        <taxon>Nitrospirota</taxon>
        <taxon>Nitrospiria</taxon>
        <taxon>Nitrospirales</taxon>
        <taxon>Nitrospiraceae</taxon>
        <taxon>Leptospirillum</taxon>
    </lineage>
</organism>
<evidence type="ECO:0000313" key="2">
    <source>
        <dbReference type="Proteomes" id="UP000188586"/>
    </source>
</evidence>
<reference evidence="1 2" key="1">
    <citation type="submission" date="2016-11" db="EMBL/GenBank/DDBJ databases">
        <title>Comparative genomics of co-occurring bacteria in distinct bioleaching systems unravels niche-specific adaptation.</title>
        <authorList>
            <person name="Zhang X."/>
            <person name="Liu X."/>
            <person name="Yin H."/>
        </authorList>
    </citation>
    <scope>NUCLEOTIDE SEQUENCE [LARGE SCALE GENOMIC DNA]</scope>
    <source>
        <strain evidence="1 2">DX</strain>
    </source>
</reference>
<evidence type="ECO:0000313" key="1">
    <source>
        <dbReference type="EMBL" id="OOH70077.1"/>
    </source>
</evidence>
<dbReference type="AlphaFoldDB" id="A0A1V3STF3"/>
<proteinExistence type="predicted"/>